<evidence type="ECO:0000256" key="2">
    <source>
        <dbReference type="ARBA" id="ARBA00022448"/>
    </source>
</evidence>
<dbReference type="PANTHER" id="PTHR30085">
    <property type="entry name" value="AMINO ACID ABC TRANSPORTER PERMEASE"/>
    <property type="match status" value="1"/>
</dbReference>
<keyword evidence="3 5" id="KW-0732">Signal</keyword>
<dbReference type="Gene3D" id="3.40.190.10">
    <property type="entry name" value="Periplasmic binding protein-like II"/>
    <property type="match status" value="2"/>
</dbReference>
<proteinExistence type="inferred from homology"/>
<gene>
    <name evidence="7" type="ORF">FNU76_20180</name>
</gene>
<evidence type="ECO:0000313" key="8">
    <source>
        <dbReference type="Proteomes" id="UP000317550"/>
    </source>
</evidence>
<dbReference type="RefSeq" id="WP_144279871.1">
    <property type="nucleotide sequence ID" value="NZ_CP041730.1"/>
</dbReference>
<evidence type="ECO:0000256" key="5">
    <source>
        <dbReference type="SAM" id="SignalP"/>
    </source>
</evidence>
<dbReference type="KEGG" id="cari:FNU76_20180"/>
<sequence length="266" mass="28988">MKLLKSAMRGFALMGLLAAVNAQADSVDAIKSRGVLTVGVVIDPPFGIKNKDGSISGYDVDFAFAIAKKLGVKPVVLELEAEDRVAALNNRKIDILTAFTKTFEREKLVSFSNGYFVTGQKFVAKIGKIKEMNDAKALSIGAVRGTTAEKTIKQELPTTSVISFVDIDEAFKFLQQGKIDAVTYDEPILAGKLSQMPGKQQYEISPVSVSVKAYGIAVFKGEKRLVNVINDTLGEMERAGDAERIFNRWFGPTTTSPLPRVFKIQS</sequence>
<feature type="chain" id="PRO_5021889313" evidence="5">
    <location>
        <begin position="25"/>
        <end position="266"/>
    </location>
</feature>
<feature type="domain" description="Solute-binding protein family 3/N-terminal" evidence="6">
    <location>
        <begin position="35"/>
        <end position="253"/>
    </location>
</feature>
<dbReference type="InterPro" id="IPR018313">
    <property type="entry name" value="SBP_3_CS"/>
</dbReference>
<dbReference type="Pfam" id="PF00497">
    <property type="entry name" value="SBP_bac_3"/>
    <property type="match status" value="2"/>
</dbReference>
<evidence type="ECO:0000256" key="4">
    <source>
        <dbReference type="RuleBase" id="RU003744"/>
    </source>
</evidence>
<accession>A0A516SKE0</accession>
<keyword evidence="2" id="KW-0813">Transport</keyword>
<dbReference type="InterPro" id="IPR001638">
    <property type="entry name" value="Solute-binding_3/MltF_N"/>
</dbReference>
<feature type="signal peptide" evidence="5">
    <location>
        <begin position="1"/>
        <end position="24"/>
    </location>
</feature>
<comment type="similarity">
    <text evidence="1 4">Belongs to the bacterial solute-binding protein 3 family.</text>
</comment>
<dbReference type="OrthoDB" id="9807888at2"/>
<dbReference type="GO" id="GO:0005576">
    <property type="term" value="C:extracellular region"/>
    <property type="evidence" value="ECO:0007669"/>
    <property type="project" value="TreeGrafter"/>
</dbReference>
<keyword evidence="8" id="KW-1185">Reference proteome</keyword>
<evidence type="ECO:0000256" key="3">
    <source>
        <dbReference type="ARBA" id="ARBA00022729"/>
    </source>
</evidence>
<dbReference type="Proteomes" id="UP000317550">
    <property type="component" value="Chromosome"/>
</dbReference>
<name>A0A516SKE0_9NEIS</name>
<dbReference type="SMART" id="SM00062">
    <property type="entry name" value="PBPb"/>
    <property type="match status" value="1"/>
</dbReference>
<dbReference type="InterPro" id="IPR051455">
    <property type="entry name" value="Bact_solute-bind_prot3"/>
</dbReference>
<dbReference type="AlphaFoldDB" id="A0A516SKE0"/>
<evidence type="ECO:0000313" key="7">
    <source>
        <dbReference type="EMBL" id="QDQ28488.1"/>
    </source>
</evidence>
<dbReference type="PROSITE" id="PS01039">
    <property type="entry name" value="SBP_BACTERIAL_3"/>
    <property type="match status" value="1"/>
</dbReference>
<reference evidence="8" key="1">
    <citation type="submission" date="2019-07" db="EMBL/GenBank/DDBJ databases">
        <title>Chitinimonas sp. nov., isolated from Ny-Alesund, arctica soil.</title>
        <authorList>
            <person name="Xu Q."/>
            <person name="Peng F."/>
        </authorList>
    </citation>
    <scope>NUCLEOTIDE SEQUENCE [LARGE SCALE GENOMIC DNA]</scope>
    <source>
        <strain evidence="8">R3-44</strain>
    </source>
</reference>
<evidence type="ECO:0000259" key="6">
    <source>
        <dbReference type="SMART" id="SM00062"/>
    </source>
</evidence>
<organism evidence="7 8">
    <name type="scientific">Chitinimonas arctica</name>
    <dbReference type="NCBI Taxonomy" id="2594795"/>
    <lineage>
        <taxon>Bacteria</taxon>
        <taxon>Pseudomonadati</taxon>
        <taxon>Pseudomonadota</taxon>
        <taxon>Betaproteobacteria</taxon>
        <taxon>Neisseriales</taxon>
        <taxon>Chitinibacteraceae</taxon>
        <taxon>Chitinimonas</taxon>
    </lineage>
</organism>
<dbReference type="SUPFAM" id="SSF53850">
    <property type="entry name" value="Periplasmic binding protein-like II"/>
    <property type="match status" value="1"/>
</dbReference>
<dbReference type="GO" id="GO:0030288">
    <property type="term" value="C:outer membrane-bounded periplasmic space"/>
    <property type="evidence" value="ECO:0007669"/>
    <property type="project" value="TreeGrafter"/>
</dbReference>
<evidence type="ECO:0000256" key="1">
    <source>
        <dbReference type="ARBA" id="ARBA00010333"/>
    </source>
</evidence>
<dbReference type="PANTHER" id="PTHR30085:SF6">
    <property type="entry name" value="ABC TRANSPORTER GLUTAMINE-BINDING PROTEIN GLNH"/>
    <property type="match status" value="1"/>
</dbReference>
<dbReference type="GO" id="GO:0006865">
    <property type="term" value="P:amino acid transport"/>
    <property type="evidence" value="ECO:0007669"/>
    <property type="project" value="TreeGrafter"/>
</dbReference>
<dbReference type="EMBL" id="CP041730">
    <property type="protein sequence ID" value="QDQ28488.1"/>
    <property type="molecule type" value="Genomic_DNA"/>
</dbReference>
<protein>
    <submittedName>
        <fullName evidence="7">Transporter substrate-binding domain-containing protein</fullName>
    </submittedName>
</protein>